<reference evidence="2 3" key="1">
    <citation type="journal article" date="2014" name="Agronomy (Basel)">
        <title>A Draft Genome Sequence for Ensete ventricosum, the Drought-Tolerant Tree Against Hunger.</title>
        <authorList>
            <person name="Harrison J."/>
            <person name="Moore K.A."/>
            <person name="Paszkiewicz K."/>
            <person name="Jones T."/>
            <person name="Grant M."/>
            <person name="Ambacheew D."/>
            <person name="Muzemil S."/>
            <person name="Studholme D.J."/>
        </authorList>
    </citation>
    <scope>NUCLEOTIDE SEQUENCE [LARGE SCALE GENOMIC DNA]</scope>
</reference>
<dbReference type="EMBL" id="AMZH03006839">
    <property type="protein sequence ID" value="RRT62821.1"/>
    <property type="molecule type" value="Genomic_DNA"/>
</dbReference>
<feature type="non-terminal residue" evidence="2">
    <location>
        <position position="1"/>
    </location>
</feature>
<evidence type="ECO:0000313" key="2">
    <source>
        <dbReference type="EMBL" id="RRT62821.1"/>
    </source>
</evidence>
<proteinExistence type="predicted"/>
<comment type="caution">
    <text evidence="2">The sequence shown here is derived from an EMBL/GenBank/DDBJ whole genome shotgun (WGS) entry which is preliminary data.</text>
</comment>
<evidence type="ECO:0000256" key="1">
    <source>
        <dbReference type="SAM" id="MobiDB-lite"/>
    </source>
</evidence>
<protein>
    <submittedName>
        <fullName evidence="2">Uncharacterized protein</fullName>
    </submittedName>
</protein>
<sequence length="147" mass="16101">LFSDQSWVWFERRSNLLWYPCTVEGMSLSRRGGATVATEEDGAAAWQQRWQRRPSAAAFEAANGAEVVEGNDHKVTIEGRDRRRLTEDRVMAAVDGWEEIEDGSWAATSGDGNGWWPTRDAAAIIGAGEKKEEAAAGATGSNSGWQQ</sequence>
<evidence type="ECO:0000313" key="3">
    <source>
        <dbReference type="Proteomes" id="UP000287651"/>
    </source>
</evidence>
<feature type="region of interest" description="Disordered" evidence="1">
    <location>
        <begin position="128"/>
        <end position="147"/>
    </location>
</feature>
<dbReference type="AlphaFoldDB" id="A0A426ZFU0"/>
<dbReference type="Proteomes" id="UP000287651">
    <property type="component" value="Unassembled WGS sequence"/>
</dbReference>
<gene>
    <name evidence="2" type="ORF">B296_00016711</name>
</gene>
<organism evidence="2 3">
    <name type="scientific">Ensete ventricosum</name>
    <name type="common">Abyssinian banana</name>
    <name type="synonym">Musa ensete</name>
    <dbReference type="NCBI Taxonomy" id="4639"/>
    <lineage>
        <taxon>Eukaryota</taxon>
        <taxon>Viridiplantae</taxon>
        <taxon>Streptophyta</taxon>
        <taxon>Embryophyta</taxon>
        <taxon>Tracheophyta</taxon>
        <taxon>Spermatophyta</taxon>
        <taxon>Magnoliopsida</taxon>
        <taxon>Liliopsida</taxon>
        <taxon>Zingiberales</taxon>
        <taxon>Musaceae</taxon>
        <taxon>Ensete</taxon>
    </lineage>
</organism>
<accession>A0A426ZFU0</accession>
<name>A0A426ZFU0_ENSVE</name>